<dbReference type="AlphaFoldDB" id="A0A077Z000"/>
<accession>A0A077Z000</accession>
<reference evidence="2" key="2">
    <citation type="submission" date="2014-03" db="EMBL/GenBank/DDBJ databases">
        <title>The whipworm genome and dual-species transcriptomics of an intimate host-pathogen interaction.</title>
        <authorList>
            <person name="Foth B.J."/>
            <person name="Tsai I.J."/>
            <person name="Reid A.J."/>
            <person name="Bancroft A.J."/>
            <person name="Nichol S."/>
            <person name="Tracey A."/>
            <person name="Holroyd N."/>
            <person name="Cotton J.A."/>
            <person name="Stanley E.J."/>
            <person name="Zarowiecki M."/>
            <person name="Liu J.Z."/>
            <person name="Huckvale T."/>
            <person name="Cooper P.J."/>
            <person name="Grencis R.K."/>
            <person name="Berriman M."/>
        </authorList>
    </citation>
    <scope>NUCLEOTIDE SEQUENCE [LARGE SCALE GENOMIC DNA]</scope>
</reference>
<keyword evidence="2" id="KW-0548">Nucleotidyltransferase</keyword>
<evidence type="ECO:0000256" key="1">
    <source>
        <dbReference type="SAM" id="MobiDB-lite"/>
    </source>
</evidence>
<dbReference type="EMBL" id="HG805851">
    <property type="protein sequence ID" value="CDW53371.1"/>
    <property type="molecule type" value="Genomic_DNA"/>
</dbReference>
<dbReference type="OrthoDB" id="5931851at2759"/>
<feature type="region of interest" description="Disordered" evidence="1">
    <location>
        <begin position="1"/>
        <end position="35"/>
    </location>
</feature>
<protein>
    <submittedName>
        <fullName evidence="2">Reverse transcriptase</fullName>
    </submittedName>
</protein>
<sequence length="329" mass="37397">MGKKVLRSSQNTWANSMRLRERRSSPSGSQPNRVWGPSLPDWTKYVLWSDDQHATCSLCNRTLSTPYGKMFSFRRHLLGLHSKELKSAALKKRSTAARPKLKNAAGRKRNGTYRRVLTAALRKKKKKKNKTLQADSCVHVDEPSNTSDHATSSCAGPPILEICAYPRHVDDLAALENAKPKSPPGNEGQNEYFTKQNDQFFNTNCSGIEQFANHDLYKLTDNELATICSFEWQLHGKRSSDGKQVICKWCEVAFAIHGQSLLEDFVKHLMNWHKITFLNGCRESAAKELRPETNIALDGYYLFCDMCSSAIFITFADFKRHLKEHHGMN</sequence>
<evidence type="ECO:0000313" key="3">
    <source>
        <dbReference type="Proteomes" id="UP000030665"/>
    </source>
</evidence>
<dbReference type="GO" id="GO:0003964">
    <property type="term" value="F:RNA-directed DNA polymerase activity"/>
    <property type="evidence" value="ECO:0007669"/>
    <property type="project" value="UniProtKB-KW"/>
</dbReference>
<proteinExistence type="predicted"/>
<name>A0A077Z000_TRITR</name>
<keyword evidence="3" id="KW-1185">Reference proteome</keyword>
<reference evidence="2" key="1">
    <citation type="submission" date="2014-01" db="EMBL/GenBank/DDBJ databases">
        <authorList>
            <person name="Aslett M."/>
        </authorList>
    </citation>
    <scope>NUCLEOTIDE SEQUENCE</scope>
</reference>
<organism evidence="2 3">
    <name type="scientific">Trichuris trichiura</name>
    <name type="common">Whipworm</name>
    <name type="synonym">Trichocephalus trichiurus</name>
    <dbReference type="NCBI Taxonomy" id="36087"/>
    <lineage>
        <taxon>Eukaryota</taxon>
        <taxon>Metazoa</taxon>
        <taxon>Ecdysozoa</taxon>
        <taxon>Nematoda</taxon>
        <taxon>Enoplea</taxon>
        <taxon>Dorylaimia</taxon>
        <taxon>Trichinellida</taxon>
        <taxon>Trichuridae</taxon>
        <taxon>Trichuris</taxon>
    </lineage>
</organism>
<keyword evidence="2" id="KW-0695">RNA-directed DNA polymerase</keyword>
<keyword evidence="2" id="KW-0808">Transferase</keyword>
<evidence type="ECO:0000313" key="2">
    <source>
        <dbReference type="EMBL" id="CDW53371.1"/>
    </source>
</evidence>
<gene>
    <name evidence="2" type="ORF">TTRE_0000163501</name>
</gene>
<dbReference type="Proteomes" id="UP000030665">
    <property type="component" value="Unassembled WGS sequence"/>
</dbReference>